<accession>A0A058Z4B3</accession>
<feature type="compositionally biased region" description="Polar residues" evidence="1">
    <location>
        <begin position="187"/>
        <end position="197"/>
    </location>
</feature>
<dbReference type="RefSeq" id="XP_009496666.1">
    <property type="nucleotide sequence ID" value="XM_009498391.1"/>
</dbReference>
<dbReference type="Pfam" id="PF00887">
    <property type="entry name" value="ACBP"/>
    <property type="match status" value="1"/>
</dbReference>
<organism evidence="3">
    <name type="scientific">Fonticula alba</name>
    <name type="common">Slime mold</name>
    <dbReference type="NCBI Taxonomy" id="691883"/>
    <lineage>
        <taxon>Eukaryota</taxon>
        <taxon>Rotosphaerida</taxon>
        <taxon>Fonticulaceae</taxon>
        <taxon>Fonticula</taxon>
    </lineage>
</organism>
<dbReference type="InterPro" id="IPR014352">
    <property type="entry name" value="FERM/acyl-CoA-bd_prot_sf"/>
</dbReference>
<dbReference type="InterPro" id="IPR035984">
    <property type="entry name" value="Acyl-CoA-binding_sf"/>
</dbReference>
<feature type="compositionally biased region" description="Low complexity" evidence="1">
    <location>
        <begin position="272"/>
        <end position="286"/>
    </location>
</feature>
<proteinExistence type="predicted"/>
<dbReference type="Proteomes" id="UP000030693">
    <property type="component" value="Unassembled WGS sequence"/>
</dbReference>
<evidence type="ECO:0000259" key="2">
    <source>
        <dbReference type="PROSITE" id="PS51228"/>
    </source>
</evidence>
<feature type="compositionally biased region" description="Low complexity" evidence="1">
    <location>
        <begin position="251"/>
        <end position="264"/>
    </location>
</feature>
<keyword evidence="4" id="KW-1185">Reference proteome</keyword>
<feature type="domain" description="ACB" evidence="2">
    <location>
        <begin position="1"/>
        <end position="104"/>
    </location>
</feature>
<name>A0A058Z4B3_FONAL</name>
<sequence>MLALDSVKQITHRRPEAGHPGSPAAPPELFSSAEKLQLLALIRMVKEGPYNESRHGILSGPSSPGPSKDHQKILAWRQLGPMSKQHAQFEFCRLVQAVAERTLAQGSSSPSATQAARLLLVASRGRGRGALSPGGSSSPRAEADPGRGPAGARSPDRIPRPSGLRHVQLTAYANHQHPAGSMPDGRSPSTTAETMSATEGFPSPQKKPLAPPSAGERPHSAFARGDATPDAQTVGSEPDPMARDRQPGAPPAAGSASAGALPAGRDCAQSKAPPLAGAPARPAAQPAGPPAHRPPRSALRVALSTATSAGVLALACVMLIRHMLGRPDLISAAILTAVRRIARLLQGGRVQ</sequence>
<dbReference type="InterPro" id="IPR000582">
    <property type="entry name" value="Acyl-CoA-binding_protein"/>
</dbReference>
<gene>
    <name evidence="3" type="ORF">H696_04510</name>
</gene>
<dbReference type="SUPFAM" id="SSF47027">
    <property type="entry name" value="Acyl-CoA binding protein"/>
    <property type="match status" value="1"/>
</dbReference>
<evidence type="ECO:0000313" key="3">
    <source>
        <dbReference type="EMBL" id="KCV69095.1"/>
    </source>
</evidence>
<dbReference type="GO" id="GO:0000062">
    <property type="term" value="F:fatty-acyl-CoA binding"/>
    <property type="evidence" value="ECO:0007669"/>
    <property type="project" value="InterPro"/>
</dbReference>
<dbReference type="GeneID" id="20529235"/>
<reference evidence="3" key="1">
    <citation type="submission" date="2013-04" db="EMBL/GenBank/DDBJ databases">
        <title>The Genome Sequence of Fonticula alba ATCC 38817.</title>
        <authorList>
            <consortium name="The Broad Institute Genomics Platform"/>
            <person name="Russ C."/>
            <person name="Cuomo C."/>
            <person name="Burger G."/>
            <person name="Gray M.W."/>
            <person name="Holland P.W.H."/>
            <person name="King N."/>
            <person name="Lang F.B.F."/>
            <person name="Roger A.J."/>
            <person name="Ruiz-Trillo I."/>
            <person name="Brown M."/>
            <person name="Walker B."/>
            <person name="Young S."/>
            <person name="Zeng Q."/>
            <person name="Gargeya S."/>
            <person name="Fitzgerald M."/>
            <person name="Haas B."/>
            <person name="Abouelleil A."/>
            <person name="Allen A.W."/>
            <person name="Alvarado L."/>
            <person name="Arachchi H.M."/>
            <person name="Berlin A.M."/>
            <person name="Chapman S.B."/>
            <person name="Gainer-Dewar J."/>
            <person name="Goldberg J."/>
            <person name="Griggs A."/>
            <person name="Gujja S."/>
            <person name="Hansen M."/>
            <person name="Howarth C."/>
            <person name="Imamovic A."/>
            <person name="Ireland A."/>
            <person name="Larimer J."/>
            <person name="McCowan C."/>
            <person name="Murphy C."/>
            <person name="Pearson M."/>
            <person name="Poon T.W."/>
            <person name="Priest M."/>
            <person name="Roberts A."/>
            <person name="Saif S."/>
            <person name="Shea T."/>
            <person name="Sisk P."/>
            <person name="Sykes S."/>
            <person name="Wortman J."/>
            <person name="Nusbaum C."/>
            <person name="Birren B."/>
        </authorList>
    </citation>
    <scope>NUCLEOTIDE SEQUENCE [LARGE SCALE GENOMIC DNA]</scope>
    <source>
        <strain evidence="3">ATCC 38817</strain>
    </source>
</reference>
<feature type="region of interest" description="Disordered" evidence="1">
    <location>
        <begin position="126"/>
        <end position="296"/>
    </location>
</feature>
<evidence type="ECO:0000256" key="1">
    <source>
        <dbReference type="SAM" id="MobiDB-lite"/>
    </source>
</evidence>
<dbReference type="Gene3D" id="1.20.80.10">
    <property type="match status" value="1"/>
</dbReference>
<feature type="region of interest" description="Disordered" evidence="1">
    <location>
        <begin position="1"/>
        <end position="29"/>
    </location>
</feature>
<dbReference type="EMBL" id="KB932207">
    <property type="protein sequence ID" value="KCV69095.1"/>
    <property type="molecule type" value="Genomic_DNA"/>
</dbReference>
<evidence type="ECO:0000313" key="4">
    <source>
        <dbReference type="Proteomes" id="UP000030693"/>
    </source>
</evidence>
<dbReference type="AlphaFoldDB" id="A0A058Z4B3"/>
<dbReference type="PROSITE" id="PS51228">
    <property type="entry name" value="ACB_2"/>
    <property type="match status" value="1"/>
</dbReference>
<protein>
    <recommendedName>
        <fullName evidence="2">ACB domain-containing protein</fullName>
    </recommendedName>
</protein>